<reference evidence="1 2" key="1">
    <citation type="journal article" date="2024" name="Ann. Entomol. Soc. Am.">
        <title>Genomic analyses of the southern and eastern yellowjacket wasps (Hymenoptera: Vespidae) reveal evolutionary signatures of social life.</title>
        <authorList>
            <person name="Catto M.A."/>
            <person name="Caine P.B."/>
            <person name="Orr S.E."/>
            <person name="Hunt B.G."/>
            <person name="Goodisman M.A.D."/>
        </authorList>
    </citation>
    <scope>NUCLEOTIDE SEQUENCE [LARGE SCALE GENOMIC DNA]</scope>
    <source>
        <strain evidence="1">233</strain>
        <tissue evidence="1">Head and thorax</tissue>
    </source>
</reference>
<keyword evidence="2" id="KW-1185">Reference proteome</keyword>
<proteinExistence type="predicted"/>
<organism evidence="1 2">
    <name type="scientific">Vespula squamosa</name>
    <name type="common">Southern yellow jacket</name>
    <name type="synonym">Wasp</name>
    <dbReference type="NCBI Taxonomy" id="30214"/>
    <lineage>
        <taxon>Eukaryota</taxon>
        <taxon>Metazoa</taxon>
        <taxon>Ecdysozoa</taxon>
        <taxon>Arthropoda</taxon>
        <taxon>Hexapoda</taxon>
        <taxon>Insecta</taxon>
        <taxon>Pterygota</taxon>
        <taxon>Neoptera</taxon>
        <taxon>Endopterygota</taxon>
        <taxon>Hymenoptera</taxon>
        <taxon>Apocrita</taxon>
        <taxon>Aculeata</taxon>
        <taxon>Vespoidea</taxon>
        <taxon>Vespidae</taxon>
        <taxon>Vespinae</taxon>
        <taxon>Vespula</taxon>
    </lineage>
</organism>
<dbReference type="AlphaFoldDB" id="A0ABD2A4C2"/>
<protein>
    <submittedName>
        <fullName evidence="1">RNA-binding protein 39 isoform X4</fullName>
    </submittedName>
</protein>
<name>A0ABD2A4C2_VESSQ</name>
<evidence type="ECO:0000313" key="2">
    <source>
        <dbReference type="Proteomes" id="UP001607302"/>
    </source>
</evidence>
<comment type="caution">
    <text evidence="1">The sequence shown here is derived from an EMBL/GenBank/DDBJ whole genome shotgun (WGS) entry which is preliminary data.</text>
</comment>
<accession>A0ABD2A4C2</accession>
<dbReference type="EMBL" id="JAUDFV010000155">
    <property type="protein sequence ID" value="KAL2715471.1"/>
    <property type="molecule type" value="Genomic_DNA"/>
</dbReference>
<evidence type="ECO:0000313" key="1">
    <source>
        <dbReference type="EMBL" id="KAL2715471.1"/>
    </source>
</evidence>
<gene>
    <name evidence="1" type="ORF">V1478_015169</name>
</gene>
<sequence length="65" mass="7191">MVANQITISADDALLENSPTRAMAEELDVEAMLEAPYRKGKKKDVWLAIGSLRPRHAQPKIAMLS</sequence>
<dbReference type="Proteomes" id="UP001607302">
    <property type="component" value="Unassembled WGS sequence"/>
</dbReference>